<dbReference type="Proteomes" id="UP000054844">
    <property type="component" value="Unassembled WGS sequence"/>
</dbReference>
<dbReference type="STRING" id="207340.APZ41_003060"/>
<keyword evidence="2" id="KW-1185">Reference proteome</keyword>
<evidence type="ECO:0000313" key="1">
    <source>
        <dbReference type="EMBL" id="ONH84733.1"/>
    </source>
</evidence>
<sequence length="349" mass="37970">MSAAPVPSRPRRPWAEPARPRLRNLLLAVPLFLSTGAASAEGLSGAEATAFLAQSVCLDGAGAPIPGRLPFEPGCDRRRPARIEEVLPWRKTDFPDSGAALARPQGYMASDAVVGRLLGRPAIIQTFDIGGGFQGHEFGRFEPDEGGQAALLSPGPNGVEAGFVVTQDGGRPGVLQWFLSPACRPGAPPAPAWLAFAGEVPDGRWAERIAPINIAAAPNACPRDFGRALTRWRRARIALPMRWHDDPTPRSLPVETIVSEHYARPEIAASDHLERFWFARDLGMVRWERWNNGAFLADTPERGRWFARTGRCGPVPFSESPGSGWALVDCRTWTNFSRQGGRVAPWPLP</sequence>
<name>A0A1S8D8N1_9PROT</name>
<protein>
    <submittedName>
        <fullName evidence="1">Uncharacterized protein</fullName>
    </submittedName>
</protein>
<gene>
    <name evidence="1" type="ORF">APZ41_003060</name>
</gene>
<comment type="caution">
    <text evidence="1">The sequence shown here is derived from an EMBL/GenBank/DDBJ whole genome shotgun (WGS) entry which is preliminary data.</text>
</comment>
<evidence type="ECO:0000313" key="2">
    <source>
        <dbReference type="Proteomes" id="UP000054844"/>
    </source>
</evidence>
<accession>A0A1S8D8N1</accession>
<dbReference type="OrthoDB" id="7320733at2"/>
<dbReference type="EMBL" id="LLWF02000004">
    <property type="protein sequence ID" value="ONH84733.1"/>
    <property type="molecule type" value="Genomic_DNA"/>
</dbReference>
<organism evidence="1 2">
    <name type="scientific">Roseomonas mucosa</name>
    <dbReference type="NCBI Taxonomy" id="207340"/>
    <lineage>
        <taxon>Bacteria</taxon>
        <taxon>Pseudomonadati</taxon>
        <taxon>Pseudomonadota</taxon>
        <taxon>Alphaproteobacteria</taxon>
        <taxon>Acetobacterales</taxon>
        <taxon>Roseomonadaceae</taxon>
        <taxon>Roseomonas</taxon>
    </lineage>
</organism>
<dbReference type="AlphaFoldDB" id="A0A1S8D8N1"/>
<reference evidence="1" key="1">
    <citation type="submission" date="2016-12" db="EMBL/GenBank/DDBJ databases">
        <title>Draft genome sequence of Roseomonas mucosa strain AU37, isolated from a peripheral intravenous catheter.</title>
        <authorList>
            <person name="Choudhury M.A."/>
            <person name="Sidjabat H.E."/>
            <person name="Wailan A.M."/>
            <person name="Zhang L."/>
            <person name="Marsh N.M."/>
            <person name="Rickard C.M."/>
            <person name="Davies M."/>
            <person name="Mcmillan D.J."/>
        </authorList>
    </citation>
    <scope>NUCLEOTIDE SEQUENCE [LARGE SCALE GENOMIC DNA]</scope>
    <source>
        <strain evidence="1">AU37</strain>
    </source>
</reference>
<dbReference type="RefSeq" id="WP_058389026.1">
    <property type="nucleotide sequence ID" value="NZ_CP034924.1"/>
</dbReference>
<proteinExistence type="predicted"/>